<reference evidence="6" key="1">
    <citation type="submission" date="2021-01" db="EMBL/GenBank/DDBJ databases">
        <authorList>
            <person name="Kaushik A."/>
        </authorList>
    </citation>
    <scope>NUCLEOTIDE SEQUENCE</scope>
    <source>
        <strain evidence="6">AG6-10EEA</strain>
    </source>
</reference>
<proteinExistence type="predicted"/>
<dbReference type="InterPro" id="IPR016169">
    <property type="entry name" value="FAD-bd_PCMH_sub2"/>
</dbReference>
<protein>
    <recommendedName>
        <fullName evidence="5">Berberine/berberine-like domain-containing protein</fullName>
    </recommendedName>
</protein>
<dbReference type="PANTHER" id="PTHR42973:SF39">
    <property type="entry name" value="FAD-BINDING PCMH-TYPE DOMAIN-CONTAINING PROTEIN"/>
    <property type="match status" value="1"/>
</dbReference>
<dbReference type="PANTHER" id="PTHR42973">
    <property type="entry name" value="BINDING OXIDOREDUCTASE, PUTATIVE (AFU_ORTHOLOGUE AFUA_1G17690)-RELATED"/>
    <property type="match status" value="1"/>
</dbReference>
<organism evidence="6 7">
    <name type="scientific">Rhizoctonia solani</name>
    <dbReference type="NCBI Taxonomy" id="456999"/>
    <lineage>
        <taxon>Eukaryota</taxon>
        <taxon>Fungi</taxon>
        <taxon>Dikarya</taxon>
        <taxon>Basidiomycota</taxon>
        <taxon>Agaricomycotina</taxon>
        <taxon>Agaricomycetes</taxon>
        <taxon>Cantharellales</taxon>
        <taxon>Ceratobasidiaceae</taxon>
        <taxon>Rhizoctonia</taxon>
    </lineage>
</organism>
<keyword evidence="3" id="KW-0274">FAD</keyword>
<evidence type="ECO:0000259" key="5">
    <source>
        <dbReference type="Pfam" id="PF08031"/>
    </source>
</evidence>
<feature type="domain" description="Berberine/berberine-like" evidence="5">
    <location>
        <begin position="93"/>
        <end position="139"/>
    </location>
</feature>
<evidence type="ECO:0000256" key="4">
    <source>
        <dbReference type="ARBA" id="ARBA00023002"/>
    </source>
</evidence>
<dbReference type="GO" id="GO:0050660">
    <property type="term" value="F:flavin adenine dinucleotide binding"/>
    <property type="evidence" value="ECO:0007669"/>
    <property type="project" value="InterPro"/>
</dbReference>
<evidence type="ECO:0000256" key="3">
    <source>
        <dbReference type="ARBA" id="ARBA00022827"/>
    </source>
</evidence>
<evidence type="ECO:0000256" key="1">
    <source>
        <dbReference type="ARBA" id="ARBA00001974"/>
    </source>
</evidence>
<dbReference type="AlphaFoldDB" id="A0A8H3BZC0"/>
<keyword evidence="4" id="KW-0560">Oxidoreductase</keyword>
<dbReference type="InterPro" id="IPR050416">
    <property type="entry name" value="FAD-linked_Oxidoreductase"/>
</dbReference>
<dbReference type="Gene3D" id="3.30.465.10">
    <property type="match status" value="1"/>
</dbReference>
<evidence type="ECO:0000256" key="2">
    <source>
        <dbReference type="ARBA" id="ARBA00022630"/>
    </source>
</evidence>
<evidence type="ECO:0000313" key="7">
    <source>
        <dbReference type="Proteomes" id="UP000663853"/>
    </source>
</evidence>
<dbReference type="InterPro" id="IPR012951">
    <property type="entry name" value="BBE"/>
</dbReference>
<keyword evidence="2" id="KW-0285">Flavoprotein</keyword>
<gene>
    <name evidence="6" type="ORF">RDB_LOCUS74816</name>
</gene>
<name>A0A8H3BZC0_9AGAM</name>
<comment type="caution">
    <text evidence="6">The sequence shown here is derived from an EMBL/GenBank/DDBJ whole genome shotgun (WGS) entry which is preliminary data.</text>
</comment>
<dbReference type="EMBL" id="CAJMXA010001840">
    <property type="protein sequence ID" value="CAE6471085.1"/>
    <property type="molecule type" value="Genomic_DNA"/>
</dbReference>
<dbReference type="Proteomes" id="UP000663853">
    <property type="component" value="Unassembled WGS sequence"/>
</dbReference>
<comment type="cofactor">
    <cofactor evidence="1">
        <name>FAD</name>
        <dbReference type="ChEBI" id="CHEBI:57692"/>
    </cofactor>
</comment>
<dbReference type="GO" id="GO:0016491">
    <property type="term" value="F:oxidoreductase activity"/>
    <property type="evidence" value="ECO:0007669"/>
    <property type="project" value="UniProtKB-KW"/>
</dbReference>
<dbReference type="Gene3D" id="3.40.462.20">
    <property type="match status" value="1"/>
</dbReference>
<accession>A0A8H3BZC0</accession>
<evidence type="ECO:0000313" key="6">
    <source>
        <dbReference type="EMBL" id="CAE6471085.1"/>
    </source>
</evidence>
<dbReference type="Pfam" id="PF08031">
    <property type="entry name" value="BBE"/>
    <property type="match status" value="1"/>
</dbReference>
<sequence>MTSAPVESTQWDSLCEYLGGTGMNASVSWWFESVSYGGEISRQGKDATAFAHRDALFSYQLYGYAPLNTTFPSDGIPFIDGMLRALEPNPEAAYLNYVDPTLSVDQWKQQYYGTHYSRLTKIKSMVDPSNVFRFPQSIELAE</sequence>